<reference evidence="16" key="1">
    <citation type="submission" date="2017-09" db="EMBL/GenBank/DDBJ databases">
        <title>Metaegenomics of thermophilic ammonia-oxidizing enrichment culture.</title>
        <authorList>
            <person name="Kato S."/>
            <person name="Suzuki K."/>
        </authorList>
    </citation>
    <scope>NUCLEOTIDE SEQUENCE [LARGE SCALE GENOMIC DNA]</scope>
</reference>
<dbReference type="AlphaFoldDB" id="A0A2H5XBN8"/>
<dbReference type="GO" id="GO:0005886">
    <property type="term" value="C:plasma membrane"/>
    <property type="evidence" value="ECO:0007669"/>
    <property type="project" value="UniProtKB-SubCell"/>
</dbReference>
<evidence type="ECO:0000256" key="6">
    <source>
        <dbReference type="ARBA" id="ARBA00022692"/>
    </source>
</evidence>
<feature type="transmembrane region" description="Helical" evidence="13">
    <location>
        <begin position="61"/>
        <end position="83"/>
    </location>
</feature>
<dbReference type="PANTHER" id="PTHR30365">
    <property type="entry name" value="CYTOCHROME D UBIQUINOL OXIDASE"/>
    <property type="match status" value="1"/>
</dbReference>
<evidence type="ECO:0000313" key="15">
    <source>
        <dbReference type="EMBL" id="GBC98602.1"/>
    </source>
</evidence>
<organism evidence="15 16">
    <name type="scientific">Candidatus Fervidibacter japonicus</name>
    <dbReference type="NCBI Taxonomy" id="2035412"/>
    <lineage>
        <taxon>Bacteria</taxon>
        <taxon>Candidatus Fervidibacterota</taxon>
        <taxon>Candidatus Fervidibacter</taxon>
    </lineage>
</organism>
<evidence type="ECO:0000256" key="4">
    <source>
        <dbReference type="ARBA" id="ARBA00022475"/>
    </source>
</evidence>
<keyword evidence="9 13" id="KW-1133">Transmembrane helix</keyword>
<keyword evidence="6 13" id="KW-0812">Transmembrane</keyword>
<dbReference type="SUPFAM" id="SSF46626">
    <property type="entry name" value="Cytochrome c"/>
    <property type="match status" value="1"/>
</dbReference>
<evidence type="ECO:0000256" key="3">
    <source>
        <dbReference type="ARBA" id="ARBA00022448"/>
    </source>
</evidence>
<keyword evidence="3" id="KW-0813">Transport</keyword>
<evidence type="ECO:0000259" key="14">
    <source>
        <dbReference type="PROSITE" id="PS51007"/>
    </source>
</evidence>
<comment type="caution">
    <text evidence="15">The sequence shown here is derived from an EMBL/GenBank/DDBJ whole genome shotgun (WGS) entry which is preliminary data.</text>
</comment>
<keyword evidence="11 13" id="KW-0472">Membrane</keyword>
<keyword evidence="5 12" id="KW-0349">Heme</keyword>
<dbReference type="EMBL" id="BEHT01000013">
    <property type="protein sequence ID" value="GBC98602.1"/>
    <property type="molecule type" value="Genomic_DNA"/>
</dbReference>
<evidence type="ECO:0000256" key="9">
    <source>
        <dbReference type="ARBA" id="ARBA00022989"/>
    </source>
</evidence>
<feature type="transmembrane region" description="Helical" evidence="13">
    <location>
        <begin position="178"/>
        <end position="200"/>
    </location>
</feature>
<evidence type="ECO:0000256" key="7">
    <source>
        <dbReference type="ARBA" id="ARBA00022723"/>
    </source>
</evidence>
<feature type="transmembrane region" description="Helical" evidence="13">
    <location>
        <begin position="287"/>
        <end position="305"/>
    </location>
</feature>
<evidence type="ECO:0000256" key="5">
    <source>
        <dbReference type="ARBA" id="ARBA00022617"/>
    </source>
</evidence>
<dbReference type="Pfam" id="PF01654">
    <property type="entry name" value="Cyt_bd_oxida_I"/>
    <property type="match status" value="1"/>
</dbReference>
<comment type="similarity">
    <text evidence="2">Belongs to the cytochrome ubiquinol oxidase subunit 1 family.</text>
</comment>
<evidence type="ECO:0000313" key="16">
    <source>
        <dbReference type="Proteomes" id="UP000236173"/>
    </source>
</evidence>
<evidence type="ECO:0000256" key="1">
    <source>
        <dbReference type="ARBA" id="ARBA00004651"/>
    </source>
</evidence>
<dbReference type="InterPro" id="IPR009056">
    <property type="entry name" value="Cyt_c-like_dom"/>
</dbReference>
<dbReference type="GO" id="GO:0046872">
    <property type="term" value="F:metal ion binding"/>
    <property type="evidence" value="ECO:0007669"/>
    <property type="project" value="UniProtKB-KW"/>
</dbReference>
<evidence type="ECO:0000256" key="11">
    <source>
        <dbReference type="ARBA" id="ARBA00023136"/>
    </source>
</evidence>
<evidence type="ECO:0000256" key="8">
    <source>
        <dbReference type="ARBA" id="ARBA00022982"/>
    </source>
</evidence>
<dbReference type="Gene3D" id="1.10.760.10">
    <property type="entry name" value="Cytochrome c-like domain"/>
    <property type="match status" value="1"/>
</dbReference>
<proteinExistence type="inferred from homology"/>
<dbReference type="GO" id="GO:0019646">
    <property type="term" value="P:aerobic electron transport chain"/>
    <property type="evidence" value="ECO:0007669"/>
    <property type="project" value="InterPro"/>
</dbReference>
<dbReference type="GO" id="GO:0009055">
    <property type="term" value="F:electron transfer activity"/>
    <property type="evidence" value="ECO:0007669"/>
    <property type="project" value="InterPro"/>
</dbReference>
<evidence type="ECO:0000256" key="12">
    <source>
        <dbReference type="PROSITE-ProRule" id="PRU00433"/>
    </source>
</evidence>
<feature type="domain" description="Cytochrome c" evidence="14">
    <location>
        <begin position="353"/>
        <end position="439"/>
    </location>
</feature>
<feature type="transmembrane region" description="Helical" evidence="13">
    <location>
        <begin position="95"/>
        <end position="120"/>
    </location>
</feature>
<protein>
    <recommendedName>
        <fullName evidence="14">Cytochrome c domain-containing protein</fullName>
    </recommendedName>
</protein>
<keyword evidence="8" id="KW-0249">Electron transport</keyword>
<sequence>MNYPVWEVPYLGGGMLIGIIAIAHVFIAHFAVGGGLFLPLTELKAYRENDPRVLDYVRQHTRFFVLLVLVAGAVTGVGIWWTIGLVHPSATRTLLLVFVWVWATEWVAFFVEIAAAFVYYYGWDRLPPRTHLLVGGIYFAAAWVSLFLINGILCFMLTPGTWLQTRSLWDAFFNPTTLPSLFLRTLIAIALAGIFALVTATQLRPEDLRAKMVRWAAQWLIPAGLLMPLGLAWYLTQVPDSAKRLALGGAAPVLTVFVTMSLLMSVLIFAFSYLGAFRLPHTFSQPFALLIMALAFLTTGMTEWVREAVRKPFVIYGYMFSNAVRPEEVPLLRRRGVLTVAKWATVPRVTPDNWRDAGRELFRLQCASCHTLDGYNGIKPLILGWDERMIDHALQRLHRLRGFMPPFAGTEAERKALAKWLAELARQEAWEFKAQGERR</sequence>
<feature type="transmembrane region" description="Helical" evidence="13">
    <location>
        <begin position="254"/>
        <end position="275"/>
    </location>
</feature>
<evidence type="ECO:0000256" key="13">
    <source>
        <dbReference type="SAM" id="Phobius"/>
    </source>
</evidence>
<name>A0A2H5XBN8_9BACT</name>
<accession>A0A2H5XBN8</accession>
<dbReference type="GO" id="GO:0016682">
    <property type="term" value="F:oxidoreductase activity, acting on diphenols and related substances as donors, oxygen as acceptor"/>
    <property type="evidence" value="ECO:0007669"/>
    <property type="project" value="TreeGrafter"/>
</dbReference>
<feature type="transmembrane region" description="Helical" evidence="13">
    <location>
        <begin position="212"/>
        <end position="234"/>
    </location>
</feature>
<evidence type="ECO:0000256" key="2">
    <source>
        <dbReference type="ARBA" id="ARBA00009819"/>
    </source>
</evidence>
<comment type="subcellular location">
    <subcellularLocation>
        <location evidence="1">Cell membrane</location>
        <topology evidence="1">Multi-pass membrane protein</topology>
    </subcellularLocation>
</comment>
<dbReference type="InterPro" id="IPR036909">
    <property type="entry name" value="Cyt_c-like_dom_sf"/>
</dbReference>
<dbReference type="Proteomes" id="UP000236173">
    <property type="component" value="Unassembled WGS sequence"/>
</dbReference>
<dbReference type="PANTHER" id="PTHR30365:SF14">
    <property type="entry name" value="CYTOCHROME BD MENAQUINOL OXIDASE SUBUNIT I-RELATED"/>
    <property type="match status" value="1"/>
</dbReference>
<keyword evidence="10 12" id="KW-0408">Iron</keyword>
<feature type="transmembrane region" description="Helical" evidence="13">
    <location>
        <begin position="15"/>
        <end position="40"/>
    </location>
</feature>
<keyword evidence="7 12" id="KW-0479">Metal-binding</keyword>
<gene>
    <name evidence="15" type="ORF">HRbin17_01116</name>
</gene>
<keyword evidence="4" id="KW-1003">Cell membrane</keyword>
<feature type="transmembrane region" description="Helical" evidence="13">
    <location>
        <begin position="132"/>
        <end position="158"/>
    </location>
</feature>
<dbReference type="Pfam" id="PF13442">
    <property type="entry name" value="Cytochrome_CBB3"/>
    <property type="match status" value="1"/>
</dbReference>
<dbReference type="GO" id="GO:0070069">
    <property type="term" value="C:cytochrome complex"/>
    <property type="evidence" value="ECO:0007669"/>
    <property type="project" value="InterPro"/>
</dbReference>
<dbReference type="PROSITE" id="PS51007">
    <property type="entry name" value="CYTC"/>
    <property type="match status" value="1"/>
</dbReference>
<dbReference type="InterPro" id="IPR002585">
    <property type="entry name" value="Cyt-d_ubiquinol_oxidase_su_1"/>
</dbReference>
<dbReference type="GO" id="GO:0020037">
    <property type="term" value="F:heme binding"/>
    <property type="evidence" value="ECO:0007669"/>
    <property type="project" value="InterPro"/>
</dbReference>
<evidence type="ECO:0000256" key="10">
    <source>
        <dbReference type="ARBA" id="ARBA00023004"/>
    </source>
</evidence>